<feature type="domain" description="MlaB-like STAS" evidence="2">
    <location>
        <begin position="30"/>
        <end position="103"/>
    </location>
</feature>
<organism evidence="3 4">
    <name type="scientific">Georgenia thermotolerans</name>
    <dbReference type="NCBI Taxonomy" id="527326"/>
    <lineage>
        <taxon>Bacteria</taxon>
        <taxon>Bacillati</taxon>
        <taxon>Actinomycetota</taxon>
        <taxon>Actinomycetes</taxon>
        <taxon>Micrococcales</taxon>
        <taxon>Bogoriellaceae</taxon>
        <taxon>Georgenia</taxon>
    </lineage>
</organism>
<feature type="compositionally biased region" description="Basic and acidic residues" evidence="1">
    <location>
        <begin position="1"/>
        <end position="14"/>
    </location>
</feature>
<evidence type="ECO:0000313" key="4">
    <source>
        <dbReference type="Proteomes" id="UP000451860"/>
    </source>
</evidence>
<protein>
    <submittedName>
        <fullName evidence="3">STAS domain-containing protein</fullName>
    </submittedName>
</protein>
<dbReference type="EMBL" id="WHJE01000014">
    <property type="protein sequence ID" value="KAE8765219.1"/>
    <property type="molecule type" value="Genomic_DNA"/>
</dbReference>
<accession>A0A7J5US68</accession>
<dbReference type="CDD" id="cd07043">
    <property type="entry name" value="STAS_anti-anti-sigma_factors"/>
    <property type="match status" value="1"/>
</dbReference>
<evidence type="ECO:0000313" key="3">
    <source>
        <dbReference type="EMBL" id="KAE8765219.1"/>
    </source>
</evidence>
<evidence type="ECO:0000256" key="1">
    <source>
        <dbReference type="SAM" id="MobiDB-lite"/>
    </source>
</evidence>
<keyword evidence="4" id="KW-1185">Reference proteome</keyword>
<dbReference type="OrthoDB" id="4827422at2"/>
<sequence>MTDTVETHSEERSGSEGSTALLTSATRNRLVLSGEVDISMNEELGQAAVTIERSGLPLEVDARNVTFMDSSVIAVLARLAYRLPDRLRIIQPPDVVRFLLEVTKIGEIVDIVDVDPGFPGPEPELGEMLG</sequence>
<dbReference type="RefSeq" id="WP_152202961.1">
    <property type="nucleotide sequence ID" value="NZ_VUKF01000020.1"/>
</dbReference>
<dbReference type="InterPro" id="IPR058548">
    <property type="entry name" value="MlaB-like_STAS"/>
</dbReference>
<name>A0A7J5US68_9MICO</name>
<dbReference type="Proteomes" id="UP000451860">
    <property type="component" value="Unassembled WGS sequence"/>
</dbReference>
<evidence type="ECO:0000259" key="2">
    <source>
        <dbReference type="Pfam" id="PF13466"/>
    </source>
</evidence>
<dbReference type="SUPFAM" id="SSF52091">
    <property type="entry name" value="SpoIIaa-like"/>
    <property type="match status" value="1"/>
</dbReference>
<gene>
    <name evidence="3" type="ORF">GB883_05235</name>
</gene>
<comment type="caution">
    <text evidence="3">The sequence shown here is derived from an EMBL/GenBank/DDBJ whole genome shotgun (WGS) entry which is preliminary data.</text>
</comment>
<reference evidence="3 4" key="1">
    <citation type="submission" date="2019-10" db="EMBL/GenBank/DDBJ databases">
        <title>Georgenia wutianyii sp. nov. and Georgenia yuyongxinii sp. nov. isolated from plateau pika (Ochotona curzoniae) in the Qinghai-Tibet plateau of China.</title>
        <authorList>
            <person name="Tian Z."/>
        </authorList>
    </citation>
    <scope>NUCLEOTIDE SEQUENCE [LARGE SCALE GENOMIC DNA]</scope>
    <source>
        <strain evidence="3 4">DSM 21501</strain>
    </source>
</reference>
<feature type="region of interest" description="Disordered" evidence="1">
    <location>
        <begin position="1"/>
        <end position="20"/>
    </location>
</feature>
<dbReference type="AlphaFoldDB" id="A0A7J5US68"/>
<dbReference type="Gene3D" id="3.30.750.24">
    <property type="entry name" value="STAS domain"/>
    <property type="match status" value="1"/>
</dbReference>
<dbReference type="Pfam" id="PF13466">
    <property type="entry name" value="STAS_2"/>
    <property type="match status" value="1"/>
</dbReference>
<proteinExistence type="predicted"/>
<dbReference type="InterPro" id="IPR036513">
    <property type="entry name" value="STAS_dom_sf"/>
</dbReference>